<comment type="caution">
    <text evidence="15">The sequence shown here is derived from an EMBL/GenBank/DDBJ whole genome shotgun (WGS) entry which is preliminary data.</text>
</comment>
<keyword evidence="12" id="KW-0472">Membrane</keyword>
<keyword evidence="12" id="KW-0812">Transmembrane</keyword>
<dbReference type="PANTHER" id="PTHR10285">
    <property type="entry name" value="URIDINE KINASE"/>
    <property type="match status" value="1"/>
</dbReference>
<evidence type="ECO:0000256" key="9">
    <source>
        <dbReference type="ARBA" id="ARBA00047663"/>
    </source>
</evidence>
<reference evidence="15" key="1">
    <citation type="submission" date="2021-02" db="EMBL/GenBank/DDBJ databases">
        <authorList>
            <person name="Dougan E. K."/>
            <person name="Rhodes N."/>
            <person name="Thang M."/>
            <person name="Chan C."/>
        </authorList>
    </citation>
    <scope>NUCLEOTIDE SEQUENCE</scope>
</reference>
<evidence type="ECO:0000256" key="12">
    <source>
        <dbReference type="SAM" id="Phobius"/>
    </source>
</evidence>
<comment type="pathway">
    <text evidence="1">Carbohydrate biosynthesis; Calvin cycle.</text>
</comment>
<evidence type="ECO:0000313" key="16">
    <source>
        <dbReference type="Proteomes" id="UP000626109"/>
    </source>
</evidence>
<evidence type="ECO:0000256" key="3">
    <source>
        <dbReference type="ARBA" id="ARBA00022531"/>
    </source>
</evidence>
<dbReference type="EC" id="2.7.1.19" evidence="10"/>
<feature type="domain" description="Phosphoribulokinase/uridine kinase" evidence="14">
    <location>
        <begin position="100"/>
        <end position="285"/>
    </location>
</feature>
<feature type="chain" id="PRO_5032530769" description="Phosphoribulokinase" evidence="13">
    <location>
        <begin position="23"/>
        <end position="426"/>
    </location>
</feature>
<accession>A0A813JLS0</accession>
<dbReference type="EMBL" id="CAJNNW010025830">
    <property type="protein sequence ID" value="CAE8680191.1"/>
    <property type="molecule type" value="Genomic_DNA"/>
</dbReference>
<evidence type="ECO:0000256" key="1">
    <source>
        <dbReference type="ARBA" id="ARBA00005215"/>
    </source>
</evidence>
<comment type="similarity">
    <text evidence="2 10">Belongs to the phosphoribulokinase family.</text>
</comment>
<dbReference type="GO" id="GO:0019253">
    <property type="term" value="P:reductive pentose-phosphate cycle"/>
    <property type="evidence" value="ECO:0007669"/>
    <property type="project" value="UniProtKB-UniPathway"/>
</dbReference>
<dbReference type="InterPro" id="IPR006083">
    <property type="entry name" value="PRK/URK"/>
</dbReference>
<dbReference type="PROSITE" id="PS00567">
    <property type="entry name" value="PHOSPHORIBULOKINASE"/>
    <property type="match status" value="1"/>
</dbReference>
<dbReference type="UniPathway" id="UPA00116"/>
<dbReference type="SUPFAM" id="SSF52540">
    <property type="entry name" value="P-loop containing nucleoside triphosphate hydrolases"/>
    <property type="match status" value="1"/>
</dbReference>
<dbReference type="PRINTS" id="PR00478">
    <property type="entry name" value="PHRIBLKINASE"/>
</dbReference>
<name>A0A813JLS0_POLGL</name>
<dbReference type="Proteomes" id="UP000626109">
    <property type="component" value="Unassembled WGS sequence"/>
</dbReference>
<keyword evidence="7" id="KW-0418">Kinase</keyword>
<evidence type="ECO:0000256" key="6">
    <source>
        <dbReference type="ARBA" id="ARBA00022741"/>
    </source>
</evidence>
<evidence type="ECO:0000259" key="14">
    <source>
        <dbReference type="Pfam" id="PF00485"/>
    </source>
</evidence>
<dbReference type="NCBIfam" id="NF005655">
    <property type="entry name" value="PRK07429.1"/>
    <property type="match status" value="1"/>
</dbReference>
<gene>
    <name evidence="15" type="ORF">PGLA2088_LOCUS21777</name>
</gene>
<evidence type="ECO:0000256" key="11">
    <source>
        <dbReference type="SAM" id="Coils"/>
    </source>
</evidence>
<evidence type="ECO:0000256" key="2">
    <source>
        <dbReference type="ARBA" id="ARBA00009719"/>
    </source>
</evidence>
<dbReference type="InterPro" id="IPR006082">
    <property type="entry name" value="PRK"/>
</dbReference>
<evidence type="ECO:0000256" key="10">
    <source>
        <dbReference type="RuleBase" id="RU004082"/>
    </source>
</evidence>
<evidence type="ECO:0000256" key="13">
    <source>
        <dbReference type="SAM" id="SignalP"/>
    </source>
</evidence>
<keyword evidence="5" id="KW-0808">Transferase</keyword>
<comment type="catalytic activity">
    <reaction evidence="9 10">
        <text>D-ribulose 5-phosphate + ATP = D-ribulose 1,5-bisphosphate + ADP + H(+)</text>
        <dbReference type="Rhea" id="RHEA:19365"/>
        <dbReference type="ChEBI" id="CHEBI:15378"/>
        <dbReference type="ChEBI" id="CHEBI:30616"/>
        <dbReference type="ChEBI" id="CHEBI:57870"/>
        <dbReference type="ChEBI" id="CHEBI:58121"/>
        <dbReference type="ChEBI" id="CHEBI:456216"/>
        <dbReference type="EC" id="2.7.1.19"/>
    </reaction>
</comment>
<evidence type="ECO:0000313" key="15">
    <source>
        <dbReference type="EMBL" id="CAE8680191.1"/>
    </source>
</evidence>
<feature type="signal peptide" evidence="13">
    <location>
        <begin position="1"/>
        <end position="22"/>
    </location>
</feature>
<dbReference type="AlphaFoldDB" id="A0A813JLS0"/>
<keyword evidence="11" id="KW-0175">Coiled coil</keyword>
<dbReference type="InterPro" id="IPR027417">
    <property type="entry name" value="P-loop_NTPase"/>
</dbReference>
<keyword evidence="3" id="KW-0602">Photosynthesis</keyword>
<keyword evidence="6" id="KW-0547">Nucleotide-binding</keyword>
<proteinExistence type="inferred from homology"/>
<evidence type="ECO:0000256" key="8">
    <source>
        <dbReference type="ARBA" id="ARBA00022840"/>
    </source>
</evidence>
<dbReference type="GO" id="GO:0005524">
    <property type="term" value="F:ATP binding"/>
    <property type="evidence" value="ECO:0007669"/>
    <property type="project" value="UniProtKB-KW"/>
</dbReference>
<evidence type="ECO:0000256" key="4">
    <source>
        <dbReference type="ARBA" id="ARBA00022567"/>
    </source>
</evidence>
<dbReference type="Gene3D" id="3.40.50.300">
    <property type="entry name" value="P-loop containing nucleotide triphosphate hydrolases"/>
    <property type="match status" value="1"/>
</dbReference>
<keyword evidence="8" id="KW-0067">ATP-binding</keyword>
<keyword evidence="13" id="KW-0732">Signal</keyword>
<keyword evidence="12" id="KW-1133">Transmembrane helix</keyword>
<keyword evidence="4" id="KW-0113">Calvin cycle</keyword>
<evidence type="ECO:0000256" key="5">
    <source>
        <dbReference type="ARBA" id="ARBA00022679"/>
    </source>
</evidence>
<sequence length="426" mass="46474">MAKSRASLLPAAAAAALLGLLGQLSFLAPSTPSLGRRSHSSVVRYSGGDSVPTGLVYPSPEEKAKTREADGITLFSTHAWKDDMAAILPATTKLDHAPVMIGVAADSGCGKSTFLRRVLGALGTDVKPGHTAIGEMLTVICLDDYHINDRAGRKATGQSALDARENDFALMGAQIEALKQGKAVYKPIYNHDTGFKDPPELIEPNKVFVVEGLHPIYDQKARSQLDLSLYIDIVNDVKFAWKVQRDVAERGWTEEQVKADIQKRLPDFAAYVDPQKADADVILRYEPSDQGLPYLKVKLIQKKGGPFPMITLKKELQLTGSKPGATLKQYDMDWMGSPATVVEMDGEIDMDNMEKQLEDIEANIVGLAGRPHELRDAMVKLKTSPGSQNGTGLLVLLKVYFDCSCCYCCCCCCCLMLVLLFFVVLC</sequence>
<dbReference type="Pfam" id="PF00485">
    <property type="entry name" value="PRK"/>
    <property type="match status" value="1"/>
</dbReference>
<dbReference type="GO" id="GO:0008974">
    <property type="term" value="F:phosphoribulokinase activity"/>
    <property type="evidence" value="ECO:0007669"/>
    <property type="project" value="UniProtKB-EC"/>
</dbReference>
<feature type="transmembrane region" description="Helical" evidence="12">
    <location>
        <begin position="399"/>
        <end position="425"/>
    </location>
</feature>
<protein>
    <recommendedName>
        <fullName evidence="10">Phosphoribulokinase</fullName>
        <ecNumber evidence="10">2.7.1.19</ecNumber>
    </recommendedName>
</protein>
<feature type="coiled-coil region" evidence="11">
    <location>
        <begin position="343"/>
        <end position="370"/>
    </location>
</feature>
<organism evidence="15 16">
    <name type="scientific">Polarella glacialis</name>
    <name type="common">Dinoflagellate</name>
    <dbReference type="NCBI Taxonomy" id="89957"/>
    <lineage>
        <taxon>Eukaryota</taxon>
        <taxon>Sar</taxon>
        <taxon>Alveolata</taxon>
        <taxon>Dinophyceae</taxon>
        <taxon>Suessiales</taxon>
        <taxon>Suessiaceae</taxon>
        <taxon>Polarella</taxon>
    </lineage>
</organism>
<evidence type="ECO:0000256" key="7">
    <source>
        <dbReference type="ARBA" id="ARBA00022777"/>
    </source>
</evidence>